<dbReference type="Proteomes" id="UP000680866">
    <property type="component" value="Chromosome"/>
</dbReference>
<keyword evidence="1" id="KW-0732">Signal</keyword>
<keyword evidence="2" id="KW-0186">Copper</keyword>
<dbReference type="Gene3D" id="2.60.40.1220">
    <property type="match status" value="1"/>
</dbReference>
<dbReference type="GO" id="GO:0042597">
    <property type="term" value="C:periplasmic space"/>
    <property type="evidence" value="ECO:0007669"/>
    <property type="project" value="InterPro"/>
</dbReference>
<protein>
    <recommendedName>
        <fullName evidence="3">CopC domain-containing protein</fullName>
    </recommendedName>
</protein>
<evidence type="ECO:0000313" key="4">
    <source>
        <dbReference type="EMBL" id="BCJ66679.1"/>
    </source>
</evidence>
<evidence type="ECO:0000259" key="3">
    <source>
        <dbReference type="Pfam" id="PF04234"/>
    </source>
</evidence>
<dbReference type="EMBL" id="AP023359">
    <property type="protein sequence ID" value="BCJ66679.1"/>
    <property type="molecule type" value="Genomic_DNA"/>
</dbReference>
<feature type="domain" description="CopC" evidence="3">
    <location>
        <begin position="33"/>
        <end position="122"/>
    </location>
</feature>
<sequence length="175" mass="17843">MTAATLRRAVAIGIFTVSLLGLLPLVLKEPVGLAAAAPADQSVIEVAPEKVSLTFAGEIDRDSAHVTVLDADGRAVIAGRPVVDRYEIHQPVSITGSGGYSATYHVRFANGAVAAGTVAFGVGDGVPPRVAGGHGGHAGQIDPVTMTVLAANVVALAVIGWKLTRRRPARADPPT</sequence>
<dbReference type="GO" id="GO:0005507">
    <property type="term" value="F:copper ion binding"/>
    <property type="evidence" value="ECO:0007669"/>
    <property type="project" value="InterPro"/>
</dbReference>
<dbReference type="RefSeq" id="WP_212826941.1">
    <property type="nucleotide sequence ID" value="NZ_AP023359.1"/>
</dbReference>
<evidence type="ECO:0000256" key="2">
    <source>
        <dbReference type="ARBA" id="ARBA00023008"/>
    </source>
</evidence>
<dbReference type="InterPro" id="IPR014756">
    <property type="entry name" value="Ig_E-set"/>
</dbReference>
<keyword evidence="5" id="KW-1185">Reference proteome</keyword>
<dbReference type="GO" id="GO:0046688">
    <property type="term" value="P:response to copper ion"/>
    <property type="evidence" value="ECO:0007669"/>
    <property type="project" value="InterPro"/>
</dbReference>
<dbReference type="KEGG" id="pry:Prubr_37000"/>
<accession>A0A810N391</accession>
<dbReference type="Pfam" id="PF04234">
    <property type="entry name" value="CopC"/>
    <property type="match status" value="1"/>
</dbReference>
<reference evidence="4" key="1">
    <citation type="submission" date="2020-08" db="EMBL/GenBank/DDBJ databases">
        <title>Whole genome shotgun sequence of Polymorphospora rubra NBRC 101157.</title>
        <authorList>
            <person name="Komaki H."/>
            <person name="Tamura T."/>
        </authorList>
    </citation>
    <scope>NUCLEOTIDE SEQUENCE</scope>
    <source>
        <strain evidence="4">NBRC 101157</strain>
    </source>
</reference>
<evidence type="ECO:0000256" key="1">
    <source>
        <dbReference type="ARBA" id="ARBA00022729"/>
    </source>
</evidence>
<gene>
    <name evidence="4" type="ORF">Prubr_37000</name>
</gene>
<dbReference type="InterPro" id="IPR014755">
    <property type="entry name" value="Cu-Rt/internalin_Ig-like"/>
</dbReference>
<organism evidence="4 5">
    <name type="scientific">Polymorphospora rubra</name>
    <dbReference type="NCBI Taxonomy" id="338584"/>
    <lineage>
        <taxon>Bacteria</taxon>
        <taxon>Bacillati</taxon>
        <taxon>Actinomycetota</taxon>
        <taxon>Actinomycetes</taxon>
        <taxon>Micromonosporales</taxon>
        <taxon>Micromonosporaceae</taxon>
        <taxon>Polymorphospora</taxon>
    </lineage>
</organism>
<dbReference type="InterPro" id="IPR007348">
    <property type="entry name" value="CopC_dom"/>
</dbReference>
<dbReference type="SUPFAM" id="SSF81296">
    <property type="entry name" value="E set domains"/>
    <property type="match status" value="1"/>
</dbReference>
<proteinExistence type="predicted"/>
<dbReference type="AlphaFoldDB" id="A0A810N391"/>
<evidence type="ECO:0000313" key="5">
    <source>
        <dbReference type="Proteomes" id="UP000680866"/>
    </source>
</evidence>
<name>A0A810N391_9ACTN</name>